<evidence type="ECO:0000256" key="2">
    <source>
        <dbReference type="ARBA" id="ARBA00023277"/>
    </source>
</evidence>
<dbReference type="InterPro" id="IPR004300">
    <property type="entry name" value="Glyco_hydro_57_N"/>
</dbReference>
<dbReference type="Pfam" id="PF03065">
    <property type="entry name" value="Glyco_hydro_57"/>
    <property type="match status" value="1"/>
</dbReference>
<feature type="domain" description="Glycoside hydrolase family 57 N-terminal" evidence="4">
    <location>
        <begin position="10"/>
        <end position="416"/>
    </location>
</feature>
<dbReference type="Proteomes" id="UP000321412">
    <property type="component" value="Unassembled WGS sequence"/>
</dbReference>
<dbReference type="InterPro" id="IPR027291">
    <property type="entry name" value="Glyco_hydro_38_N_sf"/>
</dbReference>
<proteinExistence type="inferred from homology"/>
<accession>A0A5C6XFL9</accession>
<keyword evidence="5" id="KW-0378">Hydrolase</keyword>
<comment type="caution">
    <text evidence="5">The sequence shown here is derived from an EMBL/GenBank/DDBJ whole genome shotgun (WGS) entry which is preliminary data.</text>
</comment>
<evidence type="ECO:0000313" key="5">
    <source>
        <dbReference type="EMBL" id="TXD38203.1"/>
    </source>
</evidence>
<evidence type="ECO:0000313" key="6">
    <source>
        <dbReference type="Proteomes" id="UP000321412"/>
    </source>
</evidence>
<protein>
    <submittedName>
        <fullName evidence="5">Glycoside hydrolase</fullName>
    </submittedName>
</protein>
<dbReference type="GO" id="GO:0016787">
    <property type="term" value="F:hydrolase activity"/>
    <property type="evidence" value="ECO:0007669"/>
    <property type="project" value="UniProtKB-KW"/>
</dbReference>
<dbReference type="GO" id="GO:0005975">
    <property type="term" value="P:carbohydrate metabolic process"/>
    <property type="evidence" value="ECO:0007669"/>
    <property type="project" value="InterPro"/>
</dbReference>
<gene>
    <name evidence="5" type="ORF">FRC98_04705</name>
</gene>
<dbReference type="CDD" id="cd10796">
    <property type="entry name" value="GH57N_APU"/>
    <property type="match status" value="1"/>
</dbReference>
<organism evidence="5 6">
    <name type="scientific">Lujinxingia vulgaris</name>
    <dbReference type="NCBI Taxonomy" id="2600176"/>
    <lineage>
        <taxon>Bacteria</taxon>
        <taxon>Deltaproteobacteria</taxon>
        <taxon>Bradymonadales</taxon>
        <taxon>Lujinxingiaceae</taxon>
        <taxon>Lujinxingia</taxon>
    </lineage>
</organism>
<evidence type="ECO:0000256" key="1">
    <source>
        <dbReference type="ARBA" id="ARBA00006821"/>
    </source>
</evidence>
<keyword evidence="6" id="KW-1185">Reference proteome</keyword>
<evidence type="ECO:0000259" key="4">
    <source>
        <dbReference type="Pfam" id="PF03065"/>
    </source>
</evidence>
<dbReference type="SUPFAM" id="SSF88713">
    <property type="entry name" value="Glycoside hydrolase/deacetylase"/>
    <property type="match status" value="1"/>
</dbReference>
<evidence type="ECO:0000256" key="3">
    <source>
        <dbReference type="RuleBase" id="RU361196"/>
    </source>
</evidence>
<comment type="similarity">
    <text evidence="1 3">Belongs to the glycosyl hydrolase 57 family.</text>
</comment>
<dbReference type="InterPro" id="IPR011330">
    <property type="entry name" value="Glyco_hydro/deAcase_b/a-brl"/>
</dbReference>
<sequence>MSSPALDVLFIWHMHQPYYGVGDEGDFELPWVRLHALKSYFDMAWLMAENPQMRATFNFSGSLLLQLQEWVEGGRRDRWWHLSRASLEELSASDRLAIVHHFFSLNHPHGVRSLPRYAELLDARQERGEEVCAREWGPGEFGDLQMLFNLAWCGFAAQEEYPQLRAWRDQGRDFSREDRQALLDLHLEIMARVLPLYRDLWERGQIEVSLTPMFHPIVPLLIDTDAALRATPDRPTPPRLQAPDDARRHIQEALAYAEAIFGRRPSGMWPSEGSVSPEAVALFEEAGVRWIASDEAILNGSCDFERDRDLWRSWRLNQAPNVALFFRDHGLSDRLGFSYAHMSADDAANDLIGALEGIARAAHRDENPRPMAAIILDGENPWEHYPDDGRPFLQALYDRLREHAFLTPSTPDDHLRQGARSGQLERLHSGSWILGNYQIWIGHPETNLAWELLGNATRWFEGQPQPDAEDAQALKSWRRAHQALMMAQGSDWFWWYGDDFSSEQDALFDSIFRALLRHVYTLLGEEPPSRLHHPLNEGEGGKAAVAAHRAPTHPIHPRIDGRRGGFFDWEGAGSYLPRSGYGAMFETTRYVDQILYGLNAEQIFVRVDPGPDLRDHLHLELRLTCGQTTSTIALHPDFHGQPRAQSPLATTPLTDWAYAQCWELALSRKALNCSAAQKIDLRIAVFDGSHELRLIPAEHPLKMDLSASPDDWFV</sequence>
<name>A0A5C6XFL9_9DELT</name>
<keyword evidence="2 3" id="KW-0119">Carbohydrate metabolism</keyword>
<dbReference type="OrthoDB" id="9759321at2"/>
<dbReference type="InterPro" id="IPR052046">
    <property type="entry name" value="GH57_Enzymes"/>
</dbReference>
<dbReference type="PANTHER" id="PTHR36306">
    <property type="entry name" value="ALPHA-AMYLASE-RELATED-RELATED"/>
    <property type="match status" value="1"/>
</dbReference>
<dbReference type="RefSeq" id="WP_146980145.1">
    <property type="nucleotide sequence ID" value="NZ_VOSM01000002.1"/>
</dbReference>
<dbReference type="EMBL" id="VOSM01000002">
    <property type="protein sequence ID" value="TXD38203.1"/>
    <property type="molecule type" value="Genomic_DNA"/>
</dbReference>
<dbReference type="Gene3D" id="3.20.110.10">
    <property type="entry name" value="Glycoside hydrolase 38, N terminal domain"/>
    <property type="match status" value="1"/>
</dbReference>
<dbReference type="PANTHER" id="PTHR36306:SF1">
    <property type="entry name" value="ALPHA-AMYLASE-RELATED"/>
    <property type="match status" value="1"/>
</dbReference>
<dbReference type="AlphaFoldDB" id="A0A5C6XFL9"/>
<reference evidence="5 6" key="1">
    <citation type="submission" date="2019-08" db="EMBL/GenBank/DDBJ databases">
        <title>Bradymonadales sp. TMQ4.</title>
        <authorList>
            <person name="Liang Q."/>
        </authorList>
    </citation>
    <scope>NUCLEOTIDE SEQUENCE [LARGE SCALE GENOMIC DNA]</scope>
    <source>
        <strain evidence="5 6">TMQ4</strain>
    </source>
</reference>